<dbReference type="InterPro" id="IPR052732">
    <property type="entry name" value="Cell-binding_unc_protein"/>
</dbReference>
<evidence type="ECO:0000313" key="2">
    <source>
        <dbReference type="Proteomes" id="UP000236723"/>
    </source>
</evidence>
<evidence type="ECO:0000313" key="1">
    <source>
        <dbReference type="EMBL" id="SEF55855.1"/>
    </source>
</evidence>
<dbReference type="SUPFAM" id="SSF56112">
    <property type="entry name" value="Protein kinase-like (PK-like)"/>
    <property type="match status" value="1"/>
</dbReference>
<organism evidence="1 2">
    <name type="scientific">Thermomonospora echinospora</name>
    <dbReference type="NCBI Taxonomy" id="1992"/>
    <lineage>
        <taxon>Bacteria</taxon>
        <taxon>Bacillati</taxon>
        <taxon>Actinomycetota</taxon>
        <taxon>Actinomycetes</taxon>
        <taxon>Streptosporangiales</taxon>
        <taxon>Thermomonosporaceae</taxon>
        <taxon>Thermomonospora</taxon>
    </lineage>
</organism>
<accession>A0A1H5SZB9</accession>
<gene>
    <name evidence="1" type="ORF">SAMN04489712_101421</name>
</gene>
<reference evidence="2" key="1">
    <citation type="submission" date="2016-10" db="EMBL/GenBank/DDBJ databases">
        <authorList>
            <person name="Varghese N."/>
            <person name="Submissions S."/>
        </authorList>
    </citation>
    <scope>NUCLEOTIDE SEQUENCE [LARGE SCALE GENOMIC DNA]</scope>
    <source>
        <strain evidence="2">DSM 43163</strain>
    </source>
</reference>
<dbReference type="PANTHER" id="PTHR43883:SF1">
    <property type="entry name" value="GLUCONOKINASE"/>
    <property type="match status" value="1"/>
</dbReference>
<proteinExistence type="predicted"/>
<dbReference type="EMBL" id="FNVO01000001">
    <property type="protein sequence ID" value="SEF55855.1"/>
    <property type="molecule type" value="Genomic_DNA"/>
</dbReference>
<dbReference type="InterPro" id="IPR027417">
    <property type="entry name" value="P-loop_NTPase"/>
</dbReference>
<dbReference type="OrthoDB" id="9810277at2"/>
<dbReference type="RefSeq" id="WP_103935859.1">
    <property type="nucleotide sequence ID" value="NZ_FNVO01000001.1"/>
</dbReference>
<dbReference type="SUPFAM" id="SSF52540">
    <property type="entry name" value="P-loop containing nucleoside triphosphate hydrolases"/>
    <property type="match status" value="1"/>
</dbReference>
<protein>
    <recommendedName>
        <fullName evidence="3">Gluconate kinase</fullName>
    </recommendedName>
</protein>
<dbReference type="PANTHER" id="PTHR43883">
    <property type="entry name" value="SLR0207 PROTEIN"/>
    <property type="match status" value="1"/>
</dbReference>
<sequence>MDDSGAAEPAAVSETHIGIVFFAGDRAYKVKKPVDVGFVDLTARKARERMCRREVQLNRRFSPDVYLGVAEFGGLSGEPPEPVVVMRRMPADLRLATLVRARRPVDDALRAVARRLAAWHSVAPRGAEISVQGSRNALRRRWRDSFDQVRPFHDQALKGAEATEIEERTLRFLAGREPLFDARIRAGRVVDGHGDLMATDIFCLPDGPRILDCLEFDDRLRWLDGLDDAAFLAMDLERLGAPALAERFLSWYAEYAGDPAPASLRHHYVAYRAFVRAKVACIRYGQGEPHAAAQAGLLAEVALRHLRAGAVDLILVGGLPGTGKSSLARLLGDRLGCTVLNSDVVRKELADISPEEPAAASYGTGIYSPAHTERTYATLLARAETLLEQGETVVLDASWTVAEHRTLARLLAERAHADLFTLRCEAPPALTAQRLRARTGGPSDADPAIAAVMASHAAPWPEATVIDTSGPVGESAGQALSVVRPHGAEHLWHRRPQIAPD</sequence>
<dbReference type="Gene3D" id="3.40.50.300">
    <property type="entry name" value="P-loop containing nucleotide triphosphate hydrolases"/>
    <property type="match status" value="1"/>
</dbReference>
<dbReference type="Pfam" id="PF13671">
    <property type="entry name" value="AAA_33"/>
    <property type="match status" value="1"/>
</dbReference>
<evidence type="ECO:0008006" key="3">
    <source>
        <dbReference type="Google" id="ProtNLM"/>
    </source>
</evidence>
<dbReference type="InterPro" id="IPR011009">
    <property type="entry name" value="Kinase-like_dom_sf"/>
</dbReference>
<keyword evidence="2" id="KW-1185">Reference proteome</keyword>
<dbReference type="Proteomes" id="UP000236723">
    <property type="component" value="Unassembled WGS sequence"/>
</dbReference>
<name>A0A1H5SZB9_9ACTN</name>
<dbReference type="AlphaFoldDB" id="A0A1H5SZB9"/>